<evidence type="ECO:0000313" key="9">
    <source>
        <dbReference type="EnsemblMetazoa" id="CapteP224006"/>
    </source>
</evidence>
<dbReference type="PANTHER" id="PTHR46641">
    <property type="entry name" value="FMRFAMIDE RECEPTOR-RELATED"/>
    <property type="match status" value="1"/>
</dbReference>
<dbReference type="OMA" id="RCITSCF"/>
<dbReference type="Pfam" id="PF00001">
    <property type="entry name" value="7tm_1"/>
    <property type="match status" value="1"/>
</dbReference>
<reference evidence="8 10" key="2">
    <citation type="journal article" date="2013" name="Nature">
        <title>Insights into bilaterian evolution from three spiralian genomes.</title>
        <authorList>
            <person name="Simakov O."/>
            <person name="Marletaz F."/>
            <person name="Cho S.J."/>
            <person name="Edsinger-Gonzales E."/>
            <person name="Havlak P."/>
            <person name="Hellsten U."/>
            <person name="Kuo D.H."/>
            <person name="Larsson T."/>
            <person name="Lv J."/>
            <person name="Arendt D."/>
            <person name="Savage R."/>
            <person name="Osoegawa K."/>
            <person name="de Jong P."/>
            <person name="Grimwood J."/>
            <person name="Chapman J.A."/>
            <person name="Shapiro H."/>
            <person name="Aerts A."/>
            <person name="Otillar R.P."/>
            <person name="Terry A.Y."/>
            <person name="Boore J.L."/>
            <person name="Grigoriev I.V."/>
            <person name="Lindberg D.R."/>
            <person name="Seaver E.C."/>
            <person name="Weisblat D.A."/>
            <person name="Putnam N.H."/>
            <person name="Rokhsar D.S."/>
        </authorList>
    </citation>
    <scope>NUCLEOTIDE SEQUENCE</scope>
    <source>
        <strain evidence="8 10">I ESC-2004</strain>
    </source>
</reference>
<keyword evidence="5" id="KW-0297">G-protein coupled receptor</keyword>
<feature type="transmembrane region" description="Helical" evidence="6">
    <location>
        <begin position="207"/>
        <end position="230"/>
    </location>
</feature>
<dbReference type="GO" id="GO:0016020">
    <property type="term" value="C:membrane"/>
    <property type="evidence" value="ECO:0007669"/>
    <property type="project" value="UniProtKB-SubCell"/>
</dbReference>
<evidence type="ECO:0000256" key="4">
    <source>
        <dbReference type="ARBA" id="ARBA00023136"/>
    </source>
</evidence>
<evidence type="ECO:0000256" key="5">
    <source>
        <dbReference type="RuleBase" id="RU000688"/>
    </source>
</evidence>
<dbReference type="AlphaFoldDB" id="R7TNW7"/>
<dbReference type="PROSITE" id="PS50262">
    <property type="entry name" value="G_PROTEIN_RECEP_F1_2"/>
    <property type="match status" value="1"/>
</dbReference>
<organism evidence="8">
    <name type="scientific">Capitella teleta</name>
    <name type="common">Polychaete worm</name>
    <dbReference type="NCBI Taxonomy" id="283909"/>
    <lineage>
        <taxon>Eukaryota</taxon>
        <taxon>Metazoa</taxon>
        <taxon>Spiralia</taxon>
        <taxon>Lophotrochozoa</taxon>
        <taxon>Annelida</taxon>
        <taxon>Polychaeta</taxon>
        <taxon>Sedentaria</taxon>
        <taxon>Scolecida</taxon>
        <taxon>Capitellidae</taxon>
        <taxon>Capitella</taxon>
    </lineage>
</organism>
<reference evidence="9" key="3">
    <citation type="submission" date="2015-06" db="UniProtKB">
        <authorList>
            <consortium name="EnsemblMetazoa"/>
        </authorList>
    </citation>
    <scope>IDENTIFICATION</scope>
</reference>
<keyword evidence="10" id="KW-1185">Reference proteome</keyword>
<sequence length="350" mass="39256">MHCNNSSPVANITTTLGEYETLRQTVYSIIIPSICGFGILGNSLNLIIFAYRLSRRCLDNLERSATVGLIALAISDLLFCVVVFPAAFLQHSPRGVTQSRLTTLAFYYSHYRGPLINLFLLTSTWLICLISLERFVVVCKPIRARWVIRVRKTVAIHTGICLLAVTLVIPEFVKFKVMKNDCGDCVCFGIAYYAPILNATFRTVYKALFTIFGTFLPLLILIACNVRLIIELYRCKAMGIADPARYCTPRITMVVVGIVVSYLILVCPSMVLEQLANTKLISTQDGQALARFRIAVVVANLMQSCKFACNFLLYCAVNKQFREHVSNLMRKSSVKHSSETTNRYNMVQLA</sequence>
<accession>R7TNW7</accession>
<evidence type="ECO:0000259" key="7">
    <source>
        <dbReference type="PROSITE" id="PS50262"/>
    </source>
</evidence>
<keyword evidence="4 6" id="KW-0472">Membrane</keyword>
<dbReference type="STRING" id="283909.R7TNW7"/>
<feature type="transmembrane region" description="Helical" evidence="6">
    <location>
        <begin position="153"/>
        <end position="173"/>
    </location>
</feature>
<comment type="subcellular location">
    <subcellularLocation>
        <location evidence="1">Membrane</location>
    </subcellularLocation>
</comment>
<dbReference type="PROSITE" id="PS00237">
    <property type="entry name" value="G_PROTEIN_RECEP_F1_1"/>
    <property type="match status" value="1"/>
</dbReference>
<keyword evidence="3 6" id="KW-1133">Transmembrane helix</keyword>
<reference evidence="10" key="1">
    <citation type="submission" date="2012-12" db="EMBL/GenBank/DDBJ databases">
        <authorList>
            <person name="Hellsten U."/>
            <person name="Grimwood J."/>
            <person name="Chapman J.A."/>
            <person name="Shapiro H."/>
            <person name="Aerts A."/>
            <person name="Otillar R.P."/>
            <person name="Terry A.Y."/>
            <person name="Boore J.L."/>
            <person name="Simakov O."/>
            <person name="Marletaz F."/>
            <person name="Cho S.-J."/>
            <person name="Edsinger-Gonzales E."/>
            <person name="Havlak P."/>
            <person name="Kuo D.-H."/>
            <person name="Larsson T."/>
            <person name="Lv J."/>
            <person name="Arendt D."/>
            <person name="Savage R."/>
            <person name="Osoegawa K."/>
            <person name="de Jong P."/>
            <person name="Lindberg D.R."/>
            <person name="Seaver E.C."/>
            <person name="Weisblat D.A."/>
            <person name="Putnam N.H."/>
            <person name="Grigoriev I.V."/>
            <person name="Rokhsar D.S."/>
        </authorList>
    </citation>
    <scope>NUCLEOTIDE SEQUENCE</scope>
    <source>
        <strain evidence="10">I ESC-2004</strain>
    </source>
</reference>
<keyword evidence="5" id="KW-0807">Transducer</keyword>
<dbReference type="GO" id="GO:0004930">
    <property type="term" value="F:G protein-coupled receptor activity"/>
    <property type="evidence" value="ECO:0007669"/>
    <property type="project" value="UniProtKB-KW"/>
</dbReference>
<protein>
    <recommendedName>
        <fullName evidence="7">G-protein coupled receptors family 1 profile domain-containing protein</fullName>
    </recommendedName>
</protein>
<evidence type="ECO:0000313" key="8">
    <source>
        <dbReference type="EMBL" id="ELT95309.1"/>
    </source>
</evidence>
<feature type="transmembrane region" description="Helical" evidence="6">
    <location>
        <begin position="292"/>
        <end position="317"/>
    </location>
</feature>
<gene>
    <name evidence="8" type="ORF">CAPTEDRAFT_224006</name>
</gene>
<dbReference type="SUPFAM" id="SSF81321">
    <property type="entry name" value="Family A G protein-coupled receptor-like"/>
    <property type="match status" value="1"/>
</dbReference>
<dbReference type="CDD" id="cd14978">
    <property type="entry name" value="7tmA_FMRFamide_R-like"/>
    <property type="match status" value="1"/>
</dbReference>
<keyword evidence="2 5" id="KW-0812">Transmembrane</keyword>
<evidence type="ECO:0000256" key="2">
    <source>
        <dbReference type="ARBA" id="ARBA00022692"/>
    </source>
</evidence>
<dbReference type="InterPro" id="IPR017452">
    <property type="entry name" value="GPCR_Rhodpsn_7TM"/>
</dbReference>
<dbReference type="InterPro" id="IPR052954">
    <property type="entry name" value="GPCR-Ligand_Int"/>
</dbReference>
<proteinExistence type="inferred from homology"/>
<dbReference type="EMBL" id="AMQN01011893">
    <property type="status" value="NOT_ANNOTATED_CDS"/>
    <property type="molecule type" value="Genomic_DNA"/>
</dbReference>
<dbReference type="Gene3D" id="1.20.1070.10">
    <property type="entry name" value="Rhodopsin 7-helix transmembrane proteins"/>
    <property type="match status" value="1"/>
</dbReference>
<dbReference type="OrthoDB" id="6276488at2759"/>
<dbReference type="PANTHER" id="PTHR46641:SF2">
    <property type="entry name" value="FMRFAMIDE RECEPTOR"/>
    <property type="match status" value="1"/>
</dbReference>
<evidence type="ECO:0000313" key="10">
    <source>
        <dbReference type="Proteomes" id="UP000014760"/>
    </source>
</evidence>
<comment type="similarity">
    <text evidence="5">Belongs to the G-protein coupled receptor 1 family.</text>
</comment>
<evidence type="ECO:0000256" key="6">
    <source>
        <dbReference type="SAM" id="Phobius"/>
    </source>
</evidence>
<dbReference type="PRINTS" id="PR00237">
    <property type="entry name" value="GPCRRHODOPSN"/>
</dbReference>
<dbReference type="InterPro" id="IPR000276">
    <property type="entry name" value="GPCR_Rhodpsn"/>
</dbReference>
<feature type="transmembrane region" description="Helical" evidence="6">
    <location>
        <begin position="251"/>
        <end position="272"/>
    </location>
</feature>
<dbReference type="HOGENOM" id="CLU_009579_24_7_1"/>
<feature type="transmembrane region" description="Helical" evidence="6">
    <location>
        <begin position="65"/>
        <end position="91"/>
    </location>
</feature>
<dbReference type="EnsemblMetazoa" id="CapteT224006">
    <property type="protein sequence ID" value="CapteP224006"/>
    <property type="gene ID" value="CapteG224006"/>
</dbReference>
<dbReference type="EMBL" id="KB309161">
    <property type="protein sequence ID" value="ELT95309.1"/>
    <property type="molecule type" value="Genomic_DNA"/>
</dbReference>
<feature type="transmembrane region" description="Helical" evidence="6">
    <location>
        <begin position="111"/>
        <end position="132"/>
    </location>
</feature>
<dbReference type="FunCoup" id="R7TNW7">
    <property type="interactions" value="20"/>
</dbReference>
<dbReference type="Proteomes" id="UP000014760">
    <property type="component" value="Unassembled WGS sequence"/>
</dbReference>
<feature type="transmembrane region" description="Helical" evidence="6">
    <location>
        <begin position="29"/>
        <end position="53"/>
    </location>
</feature>
<keyword evidence="5" id="KW-0675">Receptor</keyword>
<evidence type="ECO:0000256" key="1">
    <source>
        <dbReference type="ARBA" id="ARBA00004370"/>
    </source>
</evidence>
<name>R7TNW7_CAPTE</name>
<feature type="domain" description="G-protein coupled receptors family 1 profile" evidence="7">
    <location>
        <begin position="41"/>
        <end position="314"/>
    </location>
</feature>
<evidence type="ECO:0000256" key="3">
    <source>
        <dbReference type="ARBA" id="ARBA00022989"/>
    </source>
</evidence>